<name>A0A844XFQ5_9SPHN</name>
<dbReference type="PANTHER" id="PTHR10579">
    <property type="entry name" value="CALCIUM-ACTIVATED CHLORIDE CHANNEL REGULATOR"/>
    <property type="match status" value="1"/>
</dbReference>
<dbReference type="PANTHER" id="PTHR10579:SF43">
    <property type="entry name" value="ZINC FINGER (C3HC4-TYPE RING FINGER) FAMILY PROTEIN"/>
    <property type="match status" value="1"/>
</dbReference>
<dbReference type="SUPFAM" id="SSF53300">
    <property type="entry name" value="vWA-like"/>
    <property type="match status" value="1"/>
</dbReference>
<feature type="signal peptide" evidence="1">
    <location>
        <begin position="1"/>
        <end position="27"/>
    </location>
</feature>
<evidence type="ECO:0000259" key="2">
    <source>
        <dbReference type="PROSITE" id="PS50234"/>
    </source>
</evidence>
<dbReference type="RefSeq" id="WP_160486168.1">
    <property type="nucleotide sequence ID" value="NZ_WUBR01000002.1"/>
</dbReference>
<evidence type="ECO:0000256" key="1">
    <source>
        <dbReference type="SAM" id="SignalP"/>
    </source>
</evidence>
<dbReference type="EMBL" id="WUBR01000002">
    <property type="protein sequence ID" value="MWV28583.1"/>
    <property type="molecule type" value="Genomic_DNA"/>
</dbReference>
<dbReference type="PROSITE" id="PS50234">
    <property type="entry name" value="VWFA"/>
    <property type="match status" value="1"/>
</dbReference>
<dbReference type="Pfam" id="PF12034">
    <property type="entry name" value="YfbK_C"/>
    <property type="match status" value="1"/>
</dbReference>
<organism evidence="3 4">
    <name type="scientific">Aurantiacibacter rhizosphaerae</name>
    <dbReference type="NCBI Taxonomy" id="2691582"/>
    <lineage>
        <taxon>Bacteria</taxon>
        <taxon>Pseudomonadati</taxon>
        <taxon>Pseudomonadota</taxon>
        <taxon>Alphaproteobacteria</taxon>
        <taxon>Sphingomonadales</taxon>
        <taxon>Erythrobacteraceae</taxon>
        <taxon>Aurantiacibacter</taxon>
    </lineage>
</organism>
<dbReference type="InterPro" id="IPR021908">
    <property type="entry name" value="YfbK_C"/>
</dbReference>
<keyword evidence="1" id="KW-0732">Signal</keyword>
<feature type="chain" id="PRO_5032445768" evidence="1">
    <location>
        <begin position="28"/>
        <end position="546"/>
    </location>
</feature>
<proteinExistence type="predicted"/>
<dbReference type="Pfam" id="PF00092">
    <property type="entry name" value="VWA"/>
    <property type="match status" value="1"/>
</dbReference>
<comment type="caution">
    <text evidence="3">The sequence shown here is derived from an EMBL/GenBank/DDBJ whole genome shotgun (WGS) entry which is preliminary data.</text>
</comment>
<dbReference type="InterPro" id="IPR022156">
    <property type="entry name" value="Uncharacterised_YfbK_N"/>
</dbReference>
<dbReference type="PROSITE" id="PS51257">
    <property type="entry name" value="PROKAR_LIPOPROTEIN"/>
    <property type="match status" value="1"/>
</dbReference>
<evidence type="ECO:0000313" key="3">
    <source>
        <dbReference type="EMBL" id="MWV28583.1"/>
    </source>
</evidence>
<keyword evidence="4" id="KW-1185">Reference proteome</keyword>
<reference evidence="3 4" key="1">
    <citation type="submission" date="2019-12" db="EMBL/GenBank/DDBJ databases">
        <authorList>
            <person name="Lee S.D."/>
        </authorList>
    </citation>
    <scope>NUCLEOTIDE SEQUENCE [LARGE SCALE GENOMIC DNA]</scope>
    <source>
        <strain evidence="3 4">GH3-10</strain>
    </source>
</reference>
<dbReference type="InterPro" id="IPR036465">
    <property type="entry name" value="vWFA_dom_sf"/>
</dbReference>
<dbReference type="AlphaFoldDB" id="A0A844XFQ5"/>
<accession>A0A844XFQ5</accession>
<sequence>MTAMNRIKGLTGACTATAMLLTLVACAQVEERTATEAVTTLDMEEYPMNAPMMREEMAADASYAIAPPPVVMPQYQNNERYDGEEVSAVQLVAEAPVSTFSVDVDTGAYANVRRFLSQGRLPPQAAVRTEELINYFRYDYPAPKTRAQPFSVTTDMAVTPWNPDTRILRVGLRGYDLPRKNRPAANLVFLLDVSGSMNDADKLPLVKTAMRQLAGELQRQDRVSIVVYAGATGVVLEPTNNTRAIRRALDRLEAGGSTAGAAGLRLAYDKARESFIDGGVNRVILATDGDFNVGVSDQDALVEMIEKQRDSGITLTTLGFGSGNYNEAMMEQIADHGNGNYAYIDSAMEARKVLSDEMTSTLFTIAHDVKIQVEFNPEHVSQYRLIGYENRALREEDFDNDAVDAGDIGAGHQVTALYEIVPAGKEGWVRARRYDGNRSDGGSVMREGGSGDEVAFVQLRYKLPGQDRSRLIQRPVSTTMLASARPARGDMAFVAAVAAYGQGLRGDTLLRGFGYDDAVSLAGRQDGYWREEFLQLASLAQTLDAR</sequence>
<dbReference type="Proteomes" id="UP000461409">
    <property type="component" value="Unassembled WGS sequence"/>
</dbReference>
<dbReference type="SMART" id="SM00327">
    <property type="entry name" value="VWA"/>
    <property type="match status" value="1"/>
</dbReference>
<dbReference type="InterPro" id="IPR002035">
    <property type="entry name" value="VWF_A"/>
</dbReference>
<evidence type="ECO:0000313" key="4">
    <source>
        <dbReference type="Proteomes" id="UP000461409"/>
    </source>
</evidence>
<gene>
    <name evidence="3" type="ORF">GRF63_11775</name>
</gene>
<dbReference type="InterPro" id="IPR051266">
    <property type="entry name" value="CLCR"/>
</dbReference>
<dbReference type="Gene3D" id="3.40.50.410">
    <property type="entry name" value="von Willebrand factor, type A domain"/>
    <property type="match status" value="1"/>
</dbReference>
<reference evidence="3 4" key="2">
    <citation type="submission" date="2020-02" db="EMBL/GenBank/DDBJ databases">
        <title>Erythrobacter dongmakensis sp. nov., isolated from a tidal mudflat.</title>
        <authorList>
            <person name="Kim I.S."/>
        </authorList>
    </citation>
    <scope>NUCLEOTIDE SEQUENCE [LARGE SCALE GENOMIC DNA]</scope>
    <source>
        <strain evidence="3 4">GH3-10</strain>
    </source>
</reference>
<protein>
    <submittedName>
        <fullName evidence="3">DUF3520 domain-containing protein</fullName>
    </submittedName>
</protein>
<feature type="domain" description="VWFA" evidence="2">
    <location>
        <begin position="186"/>
        <end position="362"/>
    </location>
</feature>
<dbReference type="CDD" id="cd01465">
    <property type="entry name" value="vWA_subgroup"/>
    <property type="match status" value="1"/>
</dbReference>
<dbReference type="Pfam" id="PF12450">
    <property type="entry name" value="vWF_A"/>
    <property type="match status" value="1"/>
</dbReference>